<proteinExistence type="predicted"/>
<dbReference type="Pfam" id="PF02585">
    <property type="entry name" value="PIG-L"/>
    <property type="match status" value="1"/>
</dbReference>
<keyword evidence="4" id="KW-1185">Reference proteome</keyword>
<evidence type="ECO:0000313" key="4">
    <source>
        <dbReference type="Proteomes" id="UP001500729"/>
    </source>
</evidence>
<feature type="region of interest" description="Disordered" evidence="2">
    <location>
        <begin position="44"/>
        <end position="70"/>
    </location>
</feature>
<evidence type="ECO:0000256" key="2">
    <source>
        <dbReference type="SAM" id="MobiDB-lite"/>
    </source>
</evidence>
<gene>
    <name evidence="3" type="ORF">GCM10009533_70560</name>
</gene>
<accession>A0ABP3PIH3</accession>
<evidence type="ECO:0000256" key="1">
    <source>
        <dbReference type="ARBA" id="ARBA00022833"/>
    </source>
</evidence>
<sequence length="70" mass="7371">MTMRVLAIGAHPDDVELLCGGTLALYVDAGAQVTIAIATNGEVGSSHGTREEIAERRHAEARLPTRSARS</sequence>
<evidence type="ECO:0000313" key="3">
    <source>
        <dbReference type="EMBL" id="GAA0564435.1"/>
    </source>
</evidence>
<reference evidence="4" key="1">
    <citation type="journal article" date="2019" name="Int. J. Syst. Evol. Microbiol.">
        <title>The Global Catalogue of Microorganisms (GCM) 10K type strain sequencing project: providing services to taxonomists for standard genome sequencing and annotation.</title>
        <authorList>
            <consortium name="The Broad Institute Genomics Platform"/>
            <consortium name="The Broad Institute Genome Sequencing Center for Infectious Disease"/>
            <person name="Wu L."/>
            <person name="Ma J."/>
        </authorList>
    </citation>
    <scope>NUCLEOTIDE SEQUENCE [LARGE SCALE GENOMIC DNA]</scope>
    <source>
        <strain evidence="4">JCM 10303</strain>
    </source>
</reference>
<organism evidence="3 4">
    <name type="scientific">Saccharopolyspora erythraea</name>
    <name type="common">Streptomyces erythraeus</name>
    <dbReference type="NCBI Taxonomy" id="1836"/>
    <lineage>
        <taxon>Bacteria</taxon>
        <taxon>Bacillati</taxon>
        <taxon>Actinomycetota</taxon>
        <taxon>Actinomycetes</taxon>
        <taxon>Pseudonocardiales</taxon>
        <taxon>Pseudonocardiaceae</taxon>
        <taxon>Saccharopolyspora</taxon>
    </lineage>
</organism>
<dbReference type="EMBL" id="BAAAGS010000111">
    <property type="protein sequence ID" value="GAA0564435.1"/>
    <property type="molecule type" value="Genomic_DNA"/>
</dbReference>
<dbReference type="SUPFAM" id="SSF102588">
    <property type="entry name" value="LmbE-like"/>
    <property type="match status" value="1"/>
</dbReference>
<dbReference type="Proteomes" id="UP001500729">
    <property type="component" value="Unassembled WGS sequence"/>
</dbReference>
<protein>
    <recommendedName>
        <fullName evidence="5">PIG-L family deacetylase</fullName>
    </recommendedName>
</protein>
<evidence type="ECO:0008006" key="5">
    <source>
        <dbReference type="Google" id="ProtNLM"/>
    </source>
</evidence>
<dbReference type="Gene3D" id="3.40.50.10320">
    <property type="entry name" value="LmbE-like"/>
    <property type="match status" value="1"/>
</dbReference>
<keyword evidence="1" id="KW-0862">Zinc</keyword>
<feature type="compositionally biased region" description="Basic and acidic residues" evidence="2">
    <location>
        <begin position="48"/>
        <end position="63"/>
    </location>
</feature>
<dbReference type="InterPro" id="IPR024078">
    <property type="entry name" value="LmbE-like_dom_sf"/>
</dbReference>
<comment type="caution">
    <text evidence="3">The sequence shown here is derived from an EMBL/GenBank/DDBJ whole genome shotgun (WGS) entry which is preliminary data.</text>
</comment>
<name>A0ABP3PIH3_SACER</name>
<dbReference type="InterPro" id="IPR003737">
    <property type="entry name" value="GlcNAc_PI_deacetylase-related"/>
</dbReference>